<evidence type="ECO:0000313" key="1">
    <source>
        <dbReference type="EMBL" id="BCO25479.1"/>
    </source>
</evidence>
<dbReference type="Proteomes" id="UP000824366">
    <property type="component" value="Chromosome"/>
</dbReference>
<gene>
    <name evidence="1" type="ORF">MIZ03_0340</name>
</gene>
<sequence>MQPIIHFANEFSVLIRTGDVLFRKFDTPILNSRVRLQGLPHLCQTRLFELSFELIEPP</sequence>
<protein>
    <submittedName>
        <fullName evidence="1">Uncharacterized protein</fullName>
    </submittedName>
</protein>
<keyword evidence="2" id="KW-1185">Reference proteome</keyword>
<dbReference type="EMBL" id="AP024238">
    <property type="protein sequence ID" value="BCO25479.1"/>
    <property type="molecule type" value="Genomic_DNA"/>
</dbReference>
<evidence type="ECO:0000313" key="2">
    <source>
        <dbReference type="Proteomes" id="UP000824366"/>
    </source>
</evidence>
<proteinExistence type="predicted"/>
<name>A0ABN6D0P7_9BURK</name>
<organism evidence="1 2">
    <name type="scientific">Rhodoferax lithotrophicus</name>
    <dbReference type="NCBI Taxonomy" id="2798804"/>
    <lineage>
        <taxon>Bacteria</taxon>
        <taxon>Pseudomonadati</taxon>
        <taxon>Pseudomonadota</taxon>
        <taxon>Betaproteobacteria</taxon>
        <taxon>Burkholderiales</taxon>
        <taxon>Comamonadaceae</taxon>
        <taxon>Rhodoferax</taxon>
    </lineage>
</organism>
<reference evidence="1 2" key="1">
    <citation type="journal article" date="2021" name="Microbiol. Spectr.">
        <title>A Single Bacterium Capable of Oxidation and Reduction of Iron at Circumneutral pH.</title>
        <authorList>
            <person name="Kato S."/>
            <person name="Ohkuma M."/>
        </authorList>
    </citation>
    <scope>NUCLEOTIDE SEQUENCE [LARGE SCALE GENOMIC DNA]</scope>
    <source>
        <strain evidence="1 2">MIZ03</strain>
    </source>
</reference>
<accession>A0ABN6D0P7</accession>